<dbReference type="RefSeq" id="WP_184513059.1">
    <property type="nucleotide sequence ID" value="NZ_JACIJD010000001.1"/>
</dbReference>
<gene>
    <name evidence="1" type="ORF">FHS87_000293</name>
</gene>
<comment type="caution">
    <text evidence="1">The sequence shown here is derived from an EMBL/GenBank/DDBJ whole genome shotgun (WGS) entry which is preliminary data.</text>
</comment>
<dbReference type="EMBL" id="JACIJD010000001">
    <property type="protein sequence ID" value="MBB5692282.1"/>
    <property type="molecule type" value="Genomic_DNA"/>
</dbReference>
<evidence type="ECO:0000313" key="2">
    <source>
        <dbReference type="Proteomes" id="UP000580654"/>
    </source>
</evidence>
<protein>
    <recommendedName>
        <fullName evidence="3">Papain-like cysteine peptidase</fullName>
    </recommendedName>
</protein>
<reference evidence="1 2" key="1">
    <citation type="submission" date="2020-08" db="EMBL/GenBank/DDBJ databases">
        <title>Genomic Encyclopedia of Type Strains, Phase IV (KMG-IV): sequencing the most valuable type-strain genomes for metagenomic binning, comparative biology and taxonomic classification.</title>
        <authorList>
            <person name="Goeker M."/>
        </authorList>
    </citation>
    <scope>NUCLEOTIDE SEQUENCE [LARGE SCALE GENOMIC DNA]</scope>
    <source>
        <strain evidence="1 2">DSM 25622</strain>
    </source>
</reference>
<organism evidence="1 2">
    <name type="scientific">Muricoccus pecuniae</name>
    <dbReference type="NCBI Taxonomy" id="693023"/>
    <lineage>
        <taxon>Bacteria</taxon>
        <taxon>Pseudomonadati</taxon>
        <taxon>Pseudomonadota</taxon>
        <taxon>Alphaproteobacteria</taxon>
        <taxon>Acetobacterales</taxon>
        <taxon>Roseomonadaceae</taxon>
        <taxon>Muricoccus</taxon>
    </lineage>
</organism>
<dbReference type="Proteomes" id="UP000580654">
    <property type="component" value="Unassembled WGS sequence"/>
</dbReference>
<name>A0A840YCP2_9PROT</name>
<dbReference type="Pfam" id="PF08795">
    <property type="entry name" value="DUF1796"/>
    <property type="match status" value="1"/>
</dbReference>
<evidence type="ECO:0000313" key="1">
    <source>
        <dbReference type="EMBL" id="MBB5692282.1"/>
    </source>
</evidence>
<dbReference type="AlphaFoldDB" id="A0A840YCP2"/>
<proteinExistence type="predicted"/>
<accession>A0A840YCP2</accession>
<dbReference type="InterPro" id="IPR014903">
    <property type="entry name" value="DUF1796"/>
</dbReference>
<keyword evidence="2" id="KW-1185">Reference proteome</keyword>
<evidence type="ECO:0008006" key="3">
    <source>
        <dbReference type="Google" id="ProtNLM"/>
    </source>
</evidence>
<sequence length="319" mass="36872">MELEAVHNDKFSVEAAETQLQKLLTSWLLATSGQSFSNSRADIAAIEEARRKALSMLNVTFDRMESSARYRRECLLKYAGVNFVSIGEDCFSRTVLTRWGLKPSAKFGERSMPFDLSVHQISSLANLLEQDFRGYTDPANLTYLEEKNFCSNVLYKVGFNHEVGREFAENNFERLREVYDRRLRNFRELLAHEDRKCFVLHVMQPRHANWSAVRRIWEWLRANSKGSVIMVCLCTWQYGQEITMAKREPVSVEGISLVDVNYPLPQYVWHKHVVKNEAEGFERSVIDDLRIVVDGWLAGLQKEDKQVAYSRVLSSDAVS</sequence>